<sequence>MFPRSSSPSCATMQSMRSLSPSTSSFGRDILNNLKRSKLYHSLSSLDKTKLWSRFYVDDEDNIQRVLDVVSDDQKIITNPRLNRKRRTVMVRRNPDQLFGFTIQCYVIKRNIDDVTEKISYIDYVQMDSPAFEAGIRPGDVIISINGCVVTTMSHKDLIDLINSLYEMRMVLINDSIKERINLIGRAIKLRKLLNDKLYQLNIIDIQEQNILFS</sequence>
<proteinExistence type="predicted"/>
<evidence type="ECO:0000313" key="7">
    <source>
        <dbReference type="WBParaSite" id="ASIM_0001355001-mRNA-1"/>
    </source>
</evidence>
<keyword evidence="2" id="KW-0963">Cytoplasm</keyword>
<dbReference type="OrthoDB" id="10041077at2759"/>
<dbReference type="PANTHER" id="PTHR15963:SF5">
    <property type="entry name" value="SHORT SPINDLE 6, ISOFORM A"/>
    <property type="match status" value="1"/>
</dbReference>
<keyword evidence="6" id="KW-1185">Reference proteome</keyword>
<dbReference type="InterPro" id="IPR052122">
    <property type="entry name" value="Intracell_Traff_Signaling_Reg"/>
</dbReference>
<dbReference type="SMART" id="SM00228">
    <property type="entry name" value="PDZ"/>
    <property type="match status" value="1"/>
</dbReference>
<dbReference type="Pfam" id="PF00595">
    <property type="entry name" value="PDZ"/>
    <property type="match status" value="1"/>
</dbReference>
<reference evidence="5 6" key="2">
    <citation type="submission" date="2018-11" db="EMBL/GenBank/DDBJ databases">
        <authorList>
            <consortium name="Pathogen Informatics"/>
        </authorList>
    </citation>
    <scope>NUCLEOTIDE SEQUENCE [LARGE SCALE GENOMIC DNA]</scope>
</reference>
<dbReference type="PROSITE" id="PS50106">
    <property type="entry name" value="PDZ"/>
    <property type="match status" value="1"/>
</dbReference>
<dbReference type="PANTHER" id="PTHR15963">
    <property type="entry name" value="GENERAL RECEPTOR FOR PHOSPHOINOSITIDES 1-ASSOCIATED SCAFFOLD PROTEIN-RELATED"/>
    <property type="match status" value="1"/>
</dbReference>
<evidence type="ECO:0000313" key="6">
    <source>
        <dbReference type="Proteomes" id="UP000267096"/>
    </source>
</evidence>
<organism evidence="7">
    <name type="scientific">Anisakis simplex</name>
    <name type="common">Herring worm</name>
    <dbReference type="NCBI Taxonomy" id="6269"/>
    <lineage>
        <taxon>Eukaryota</taxon>
        <taxon>Metazoa</taxon>
        <taxon>Ecdysozoa</taxon>
        <taxon>Nematoda</taxon>
        <taxon>Chromadorea</taxon>
        <taxon>Rhabditida</taxon>
        <taxon>Spirurina</taxon>
        <taxon>Ascaridomorpha</taxon>
        <taxon>Ascaridoidea</taxon>
        <taxon>Anisakidae</taxon>
        <taxon>Anisakis</taxon>
        <taxon>Anisakis simplex complex</taxon>
    </lineage>
</organism>
<dbReference type="GO" id="GO:0005737">
    <property type="term" value="C:cytoplasm"/>
    <property type="evidence" value="ECO:0007669"/>
    <property type="project" value="UniProtKB-SubCell"/>
</dbReference>
<evidence type="ECO:0000256" key="2">
    <source>
        <dbReference type="ARBA" id="ARBA00022490"/>
    </source>
</evidence>
<dbReference type="InterPro" id="IPR036034">
    <property type="entry name" value="PDZ_sf"/>
</dbReference>
<feature type="domain" description="PDZ" evidence="4">
    <location>
        <begin position="88"/>
        <end position="164"/>
    </location>
</feature>
<evidence type="ECO:0000313" key="5">
    <source>
        <dbReference type="EMBL" id="VDK48606.1"/>
    </source>
</evidence>
<dbReference type="EMBL" id="UYRR01031289">
    <property type="protein sequence ID" value="VDK48606.1"/>
    <property type="molecule type" value="Genomic_DNA"/>
</dbReference>
<accession>A0A0M3JYM0</accession>
<evidence type="ECO:0000256" key="3">
    <source>
        <dbReference type="SAM" id="MobiDB-lite"/>
    </source>
</evidence>
<name>A0A0M3JYM0_ANISI</name>
<evidence type="ECO:0000259" key="4">
    <source>
        <dbReference type="PROSITE" id="PS50106"/>
    </source>
</evidence>
<gene>
    <name evidence="5" type="ORF">ASIM_LOCUS12978</name>
</gene>
<dbReference type="InterPro" id="IPR001478">
    <property type="entry name" value="PDZ"/>
</dbReference>
<feature type="region of interest" description="Disordered" evidence="3">
    <location>
        <begin position="1"/>
        <end position="23"/>
    </location>
</feature>
<protein>
    <submittedName>
        <fullName evidence="7">PDZ domain-containing protein</fullName>
    </submittedName>
</protein>
<reference evidence="7" key="1">
    <citation type="submission" date="2017-02" db="UniProtKB">
        <authorList>
            <consortium name="WormBaseParasite"/>
        </authorList>
    </citation>
    <scope>IDENTIFICATION</scope>
</reference>
<dbReference type="Proteomes" id="UP000267096">
    <property type="component" value="Unassembled WGS sequence"/>
</dbReference>
<dbReference type="Gene3D" id="2.30.42.10">
    <property type="match status" value="1"/>
</dbReference>
<comment type="subcellular location">
    <subcellularLocation>
        <location evidence="1">Cytoplasm</location>
    </subcellularLocation>
</comment>
<dbReference type="SUPFAM" id="SSF50156">
    <property type="entry name" value="PDZ domain-like"/>
    <property type="match status" value="1"/>
</dbReference>
<evidence type="ECO:0000256" key="1">
    <source>
        <dbReference type="ARBA" id="ARBA00004496"/>
    </source>
</evidence>
<dbReference type="WBParaSite" id="ASIM_0001355001-mRNA-1">
    <property type="protein sequence ID" value="ASIM_0001355001-mRNA-1"/>
    <property type="gene ID" value="ASIM_0001355001"/>
</dbReference>
<dbReference type="AlphaFoldDB" id="A0A0M3JYM0"/>